<evidence type="ECO:0000256" key="1">
    <source>
        <dbReference type="ARBA" id="ARBA00022448"/>
    </source>
</evidence>
<dbReference type="OrthoDB" id="9814708at2"/>
<dbReference type="PROSITE" id="PS51257">
    <property type="entry name" value="PROKAR_LIPOPROTEIN"/>
    <property type="match status" value="1"/>
</dbReference>
<dbReference type="EMBL" id="PSNW01000013">
    <property type="protein sequence ID" value="PPE72319.1"/>
    <property type="molecule type" value="Genomic_DNA"/>
</dbReference>
<dbReference type="PRINTS" id="PR00607">
    <property type="entry name" value="CYTCHROMECIE"/>
</dbReference>
<dbReference type="Proteomes" id="UP000238220">
    <property type="component" value="Unassembled WGS sequence"/>
</dbReference>
<dbReference type="InterPro" id="IPR002323">
    <property type="entry name" value="Cyt_CIE"/>
</dbReference>
<keyword evidence="6" id="KW-0732">Signal</keyword>
<comment type="caution">
    <text evidence="8">The sequence shown here is derived from an EMBL/GenBank/DDBJ whole genome shotgun (WGS) entry which is preliminary data.</text>
</comment>
<feature type="signal peptide" evidence="6">
    <location>
        <begin position="1"/>
        <end position="19"/>
    </location>
</feature>
<proteinExistence type="predicted"/>
<evidence type="ECO:0000256" key="6">
    <source>
        <dbReference type="SAM" id="SignalP"/>
    </source>
</evidence>
<reference evidence="8 9" key="1">
    <citation type="submission" date="2018-02" db="EMBL/GenBank/DDBJ databases">
        <title>Genome sequencing of Solimonas sp. HR-BB.</title>
        <authorList>
            <person name="Lee Y."/>
            <person name="Jeon C.O."/>
        </authorList>
    </citation>
    <scope>NUCLEOTIDE SEQUENCE [LARGE SCALE GENOMIC DNA]</scope>
    <source>
        <strain evidence="8 9">HR-BB</strain>
    </source>
</reference>
<evidence type="ECO:0000313" key="8">
    <source>
        <dbReference type="EMBL" id="PPE72319.1"/>
    </source>
</evidence>
<dbReference type="GO" id="GO:0009055">
    <property type="term" value="F:electron transfer activity"/>
    <property type="evidence" value="ECO:0007669"/>
    <property type="project" value="InterPro"/>
</dbReference>
<keyword evidence="5" id="KW-0408">Iron</keyword>
<sequence length="121" mass="12448">MRIESAGRALMPALLLLLAACGKTEAPSAPAPAASVPATASAELQALYDRSCKACHAVPGTGAPLSGNAQAWAPRVAQGIDTLLDHTIGGYNAMPPMGACMDCTEEQFEELIELMSGTTFD</sequence>
<keyword evidence="9" id="KW-1185">Reference proteome</keyword>
<evidence type="ECO:0000256" key="5">
    <source>
        <dbReference type="ARBA" id="ARBA00023004"/>
    </source>
</evidence>
<dbReference type="Pfam" id="PF13442">
    <property type="entry name" value="Cytochrome_CBB3"/>
    <property type="match status" value="1"/>
</dbReference>
<feature type="domain" description="Cytochrome c" evidence="7">
    <location>
        <begin position="42"/>
        <end position="113"/>
    </location>
</feature>
<keyword evidence="3" id="KW-0479">Metal-binding</keyword>
<dbReference type="GO" id="GO:0020037">
    <property type="term" value="F:heme binding"/>
    <property type="evidence" value="ECO:0007669"/>
    <property type="project" value="InterPro"/>
</dbReference>
<evidence type="ECO:0000259" key="7">
    <source>
        <dbReference type="Pfam" id="PF13442"/>
    </source>
</evidence>
<name>A0A2S5TBE8_9GAMM</name>
<accession>A0A2S5TBE8</accession>
<gene>
    <name evidence="8" type="ORF">C3942_18565</name>
</gene>
<dbReference type="AlphaFoldDB" id="A0A2S5TBE8"/>
<keyword evidence="4" id="KW-0249">Electron transport</keyword>
<dbReference type="RefSeq" id="WP_104231868.1">
    <property type="nucleotide sequence ID" value="NZ_PSNW01000013.1"/>
</dbReference>
<evidence type="ECO:0000256" key="3">
    <source>
        <dbReference type="ARBA" id="ARBA00022723"/>
    </source>
</evidence>
<evidence type="ECO:0000313" key="9">
    <source>
        <dbReference type="Proteomes" id="UP000238220"/>
    </source>
</evidence>
<dbReference type="InterPro" id="IPR036909">
    <property type="entry name" value="Cyt_c-like_dom_sf"/>
</dbReference>
<organism evidence="8 9">
    <name type="scientific">Solimonas fluminis</name>
    <dbReference type="NCBI Taxonomy" id="2086571"/>
    <lineage>
        <taxon>Bacteria</taxon>
        <taxon>Pseudomonadati</taxon>
        <taxon>Pseudomonadota</taxon>
        <taxon>Gammaproteobacteria</taxon>
        <taxon>Nevskiales</taxon>
        <taxon>Nevskiaceae</taxon>
        <taxon>Solimonas</taxon>
    </lineage>
</organism>
<dbReference type="Gene3D" id="1.10.760.10">
    <property type="entry name" value="Cytochrome c-like domain"/>
    <property type="match status" value="1"/>
</dbReference>
<dbReference type="GO" id="GO:0005506">
    <property type="term" value="F:iron ion binding"/>
    <property type="evidence" value="ECO:0007669"/>
    <property type="project" value="InterPro"/>
</dbReference>
<dbReference type="PANTHER" id="PTHR40942">
    <property type="match status" value="1"/>
</dbReference>
<protein>
    <recommendedName>
        <fullName evidence="7">Cytochrome c domain-containing protein</fullName>
    </recommendedName>
</protein>
<feature type="chain" id="PRO_5015521995" description="Cytochrome c domain-containing protein" evidence="6">
    <location>
        <begin position="20"/>
        <end position="121"/>
    </location>
</feature>
<evidence type="ECO:0000256" key="4">
    <source>
        <dbReference type="ARBA" id="ARBA00022982"/>
    </source>
</evidence>
<dbReference type="SUPFAM" id="SSF46626">
    <property type="entry name" value="Cytochrome c"/>
    <property type="match status" value="1"/>
</dbReference>
<keyword evidence="1" id="KW-0813">Transport</keyword>
<dbReference type="PANTHER" id="PTHR40942:SF4">
    <property type="entry name" value="CYTOCHROME C5"/>
    <property type="match status" value="1"/>
</dbReference>
<evidence type="ECO:0000256" key="2">
    <source>
        <dbReference type="ARBA" id="ARBA00022617"/>
    </source>
</evidence>
<dbReference type="InterPro" id="IPR009056">
    <property type="entry name" value="Cyt_c-like_dom"/>
</dbReference>
<keyword evidence="2" id="KW-0349">Heme</keyword>